<evidence type="ECO:0000256" key="1">
    <source>
        <dbReference type="ARBA" id="ARBA00004114"/>
    </source>
</evidence>
<dbReference type="Proteomes" id="UP000287033">
    <property type="component" value="Unassembled WGS sequence"/>
</dbReference>
<dbReference type="AlphaFoldDB" id="A0A401T7I4"/>
<dbReference type="Pfam" id="PF00091">
    <property type="entry name" value="Tubulin"/>
    <property type="match status" value="1"/>
</dbReference>
<evidence type="ECO:0000256" key="3">
    <source>
        <dbReference type="ARBA" id="ARBA00004138"/>
    </source>
</evidence>
<dbReference type="SMART" id="SM00864">
    <property type="entry name" value="Tubulin"/>
    <property type="match status" value="1"/>
</dbReference>
<dbReference type="InterPro" id="IPR023123">
    <property type="entry name" value="Tubulin_C"/>
</dbReference>
<evidence type="ECO:0000256" key="14">
    <source>
        <dbReference type="ARBA" id="ARBA00030594"/>
    </source>
</evidence>
<protein>
    <recommendedName>
        <fullName evidence="5">Tubulin delta chain</fullName>
    </recommendedName>
    <alternativeName>
        <fullName evidence="14">Delta-tubulin</fullName>
    </alternativeName>
</protein>
<dbReference type="Gene3D" id="1.10.287.600">
    <property type="entry name" value="Helix hairpin bin"/>
    <property type="match status" value="1"/>
</dbReference>
<keyword evidence="11" id="KW-0206">Cytoskeleton</keyword>
<dbReference type="GO" id="GO:0005200">
    <property type="term" value="F:structural constituent of cytoskeleton"/>
    <property type="evidence" value="ECO:0007669"/>
    <property type="project" value="InterPro"/>
</dbReference>
<keyword evidence="19" id="KW-1185">Reference proteome</keyword>
<comment type="subcellular location">
    <subcellularLocation>
        <location evidence="3">Cell projection</location>
        <location evidence="3">Cilium</location>
    </subcellularLocation>
    <subcellularLocation>
        <location evidence="1">Cytoplasm</location>
        <location evidence="1">Cytoskeleton</location>
        <location evidence="1">Microtubule organizing center</location>
        <location evidence="1">Centrosome</location>
        <location evidence="1">Centriole</location>
    </subcellularLocation>
    <subcellularLocation>
        <location evidence="2">Nucleus</location>
    </subcellularLocation>
</comment>
<dbReference type="InterPro" id="IPR003008">
    <property type="entry name" value="Tubulin_FtsZ_GTPase"/>
</dbReference>
<evidence type="ECO:0000256" key="2">
    <source>
        <dbReference type="ARBA" id="ARBA00004123"/>
    </source>
</evidence>
<dbReference type="InterPro" id="IPR002967">
    <property type="entry name" value="Delta_tubulin"/>
</dbReference>
<comment type="caution">
    <text evidence="18">The sequence shown here is derived from an EMBL/GenBank/DDBJ whole genome shotgun (WGS) entry which is preliminary data.</text>
</comment>
<dbReference type="OMA" id="ACHPEYK"/>
<dbReference type="PROSITE" id="PS00227">
    <property type="entry name" value="TUBULIN"/>
    <property type="match status" value="1"/>
</dbReference>
<evidence type="ECO:0000256" key="13">
    <source>
        <dbReference type="ARBA" id="ARBA00023273"/>
    </source>
</evidence>
<comment type="function">
    <text evidence="15">Acts as a positive regulator of hedgehog signaling and regulates ciliary function.</text>
</comment>
<dbReference type="GO" id="GO:0005525">
    <property type="term" value="F:GTP binding"/>
    <property type="evidence" value="ECO:0007669"/>
    <property type="project" value="UniProtKB-UniRule"/>
</dbReference>
<keyword evidence="6" id="KW-0963">Cytoplasm</keyword>
<evidence type="ECO:0000256" key="8">
    <source>
        <dbReference type="ARBA" id="ARBA00022741"/>
    </source>
</evidence>
<evidence type="ECO:0000313" key="19">
    <source>
        <dbReference type="Proteomes" id="UP000287033"/>
    </source>
</evidence>
<dbReference type="GO" id="GO:0030030">
    <property type="term" value="P:cell projection organization"/>
    <property type="evidence" value="ECO:0007669"/>
    <property type="project" value="UniProtKB-KW"/>
</dbReference>
<evidence type="ECO:0000256" key="6">
    <source>
        <dbReference type="ARBA" id="ARBA00022490"/>
    </source>
</evidence>
<accession>A0A401T7I4</accession>
<dbReference type="Gene3D" id="3.40.50.1440">
    <property type="entry name" value="Tubulin/FtsZ, GTPase domain"/>
    <property type="match status" value="1"/>
</dbReference>
<dbReference type="InterPro" id="IPR036525">
    <property type="entry name" value="Tubulin/FtsZ_GTPase_sf"/>
</dbReference>
<keyword evidence="9" id="KW-0970">Cilium biogenesis/degradation</keyword>
<dbReference type="InterPro" id="IPR008280">
    <property type="entry name" value="Tub_FtsZ_C"/>
</dbReference>
<dbReference type="GO" id="GO:0007017">
    <property type="term" value="P:microtubule-based process"/>
    <property type="evidence" value="ECO:0007669"/>
    <property type="project" value="InterPro"/>
</dbReference>
<proteinExistence type="inferred from homology"/>
<feature type="non-terminal residue" evidence="18">
    <location>
        <position position="1"/>
    </location>
</feature>
<dbReference type="InterPro" id="IPR000217">
    <property type="entry name" value="Tubulin"/>
</dbReference>
<keyword evidence="7 16" id="KW-0493">Microtubule</keyword>
<dbReference type="SUPFAM" id="SSF55307">
    <property type="entry name" value="Tubulin C-terminal domain-like"/>
    <property type="match status" value="1"/>
</dbReference>
<dbReference type="STRING" id="137246.A0A401T7I4"/>
<reference evidence="18 19" key="1">
    <citation type="journal article" date="2018" name="Nat. Ecol. Evol.">
        <title>Shark genomes provide insights into elasmobranch evolution and the origin of vertebrates.</title>
        <authorList>
            <person name="Hara Y"/>
            <person name="Yamaguchi K"/>
            <person name="Onimaru K"/>
            <person name="Kadota M"/>
            <person name="Koyanagi M"/>
            <person name="Keeley SD"/>
            <person name="Tatsumi K"/>
            <person name="Tanaka K"/>
            <person name="Motone F"/>
            <person name="Kageyama Y"/>
            <person name="Nozu R"/>
            <person name="Adachi N"/>
            <person name="Nishimura O"/>
            <person name="Nakagawa R"/>
            <person name="Tanegashima C"/>
            <person name="Kiyatake I"/>
            <person name="Matsumoto R"/>
            <person name="Murakumo K"/>
            <person name="Nishida K"/>
            <person name="Terakita A"/>
            <person name="Kuratani S"/>
            <person name="Sato K"/>
            <person name="Hyodo S Kuraku.S."/>
        </authorList>
    </citation>
    <scope>NUCLEOTIDE SEQUENCE [LARGE SCALE GENOMIC DNA]</scope>
</reference>
<keyword evidence="12" id="KW-0539">Nucleus</keyword>
<dbReference type="InterPro" id="IPR017975">
    <property type="entry name" value="Tubulin_CS"/>
</dbReference>
<feature type="domain" description="Tubulin/FtsZ GTPase" evidence="17">
    <location>
        <begin position="58"/>
        <end position="258"/>
    </location>
</feature>
<evidence type="ECO:0000256" key="12">
    <source>
        <dbReference type="ARBA" id="ARBA00023242"/>
    </source>
</evidence>
<evidence type="ECO:0000256" key="9">
    <source>
        <dbReference type="ARBA" id="ARBA00022794"/>
    </source>
</evidence>
<dbReference type="GO" id="GO:0005634">
    <property type="term" value="C:nucleus"/>
    <property type="evidence" value="ECO:0007669"/>
    <property type="project" value="UniProtKB-SubCell"/>
</dbReference>
<name>A0A401T7I4_CHIPU</name>
<dbReference type="EMBL" id="BEZZ01001221">
    <property type="protein sequence ID" value="GCC38636.1"/>
    <property type="molecule type" value="Genomic_DNA"/>
</dbReference>
<keyword evidence="13" id="KW-0966">Cell projection</keyword>
<keyword evidence="8 16" id="KW-0547">Nucleotide-binding</keyword>
<dbReference type="PRINTS" id="PR01161">
    <property type="entry name" value="TUBULIN"/>
</dbReference>
<dbReference type="GO" id="GO:0005929">
    <property type="term" value="C:cilium"/>
    <property type="evidence" value="ECO:0007669"/>
    <property type="project" value="UniProtKB-SubCell"/>
</dbReference>
<dbReference type="PRINTS" id="PR01224">
    <property type="entry name" value="DELTATUBULIN"/>
</dbReference>
<evidence type="ECO:0000256" key="7">
    <source>
        <dbReference type="ARBA" id="ARBA00022701"/>
    </source>
</evidence>
<evidence type="ECO:0000256" key="10">
    <source>
        <dbReference type="ARBA" id="ARBA00023134"/>
    </source>
</evidence>
<sequence>GLTRESVRQSAPRSGAMSMVLLQLGQCGNQIGQELLELVNTDGRNDLGRPDSYRAISLERFFRQEAGTDVPVARAVLVDMEPKVISHTLAKAMKSGQWSYGNHSHFCQKQGSGNNWANGFCIHGPRHEEAVLDLVQREVEQCERFGGFIAMMSLAGGTGSGLGTYITQCLRDMYPNSFILNQLTWPYGTGEVIVQDYNAVLTLSHLYKTSDALLIHENDTVHKICSQLMNIKQISFTDINKVIAHQLGSVLQPVCTRWSISEYGSNPLGDLLESLVTHPEYKLLSLMNIPLMSDKSLQFSTFTWPALMKNLRQMLIANAKMEAGIDWQMKLPPAGHPSVSKPFSDRKLCFNTSLANLLVLRGKEVFQADTDSFKEQALYTSWMPADSALSVWRTSTTFNKYEKSASIVSNSQCLQRSLDRIVTKAWDMFASRAYVHQYMKHGISEEDFLDCFTTVEQVIASYSSLG</sequence>
<keyword evidence="10 16" id="KW-0342">GTP-binding</keyword>
<evidence type="ECO:0000259" key="17">
    <source>
        <dbReference type="SMART" id="SM00864"/>
    </source>
</evidence>
<dbReference type="CDD" id="cd02189">
    <property type="entry name" value="delta_zeta_tubulin-like"/>
    <property type="match status" value="1"/>
</dbReference>
<dbReference type="PANTHER" id="PTHR11588">
    <property type="entry name" value="TUBULIN"/>
    <property type="match status" value="1"/>
</dbReference>
<dbReference type="GO" id="GO:0005814">
    <property type="term" value="C:centriole"/>
    <property type="evidence" value="ECO:0007669"/>
    <property type="project" value="UniProtKB-SubCell"/>
</dbReference>
<organism evidence="18 19">
    <name type="scientific">Chiloscyllium punctatum</name>
    <name type="common">Brownbanded bambooshark</name>
    <name type="synonym">Hemiscyllium punctatum</name>
    <dbReference type="NCBI Taxonomy" id="137246"/>
    <lineage>
        <taxon>Eukaryota</taxon>
        <taxon>Metazoa</taxon>
        <taxon>Chordata</taxon>
        <taxon>Craniata</taxon>
        <taxon>Vertebrata</taxon>
        <taxon>Chondrichthyes</taxon>
        <taxon>Elasmobranchii</taxon>
        <taxon>Galeomorphii</taxon>
        <taxon>Galeoidea</taxon>
        <taxon>Orectolobiformes</taxon>
        <taxon>Hemiscylliidae</taxon>
        <taxon>Chiloscyllium</taxon>
    </lineage>
</organism>
<dbReference type="FunFam" id="3.40.50.1440:FF:000021">
    <property type="entry name" value="Tubulin delta chain"/>
    <property type="match status" value="1"/>
</dbReference>
<comment type="similarity">
    <text evidence="4 16">Belongs to the tubulin family.</text>
</comment>
<evidence type="ECO:0000256" key="16">
    <source>
        <dbReference type="RuleBase" id="RU000352"/>
    </source>
</evidence>
<evidence type="ECO:0000256" key="4">
    <source>
        <dbReference type="ARBA" id="ARBA00009636"/>
    </source>
</evidence>
<evidence type="ECO:0000256" key="15">
    <source>
        <dbReference type="ARBA" id="ARBA00046149"/>
    </source>
</evidence>
<dbReference type="OrthoDB" id="10250004at2759"/>
<dbReference type="GO" id="GO:0005874">
    <property type="term" value="C:microtubule"/>
    <property type="evidence" value="ECO:0007669"/>
    <property type="project" value="UniProtKB-KW"/>
</dbReference>
<evidence type="ECO:0000313" key="18">
    <source>
        <dbReference type="EMBL" id="GCC38636.1"/>
    </source>
</evidence>
<evidence type="ECO:0000256" key="5">
    <source>
        <dbReference type="ARBA" id="ARBA00014184"/>
    </source>
</evidence>
<evidence type="ECO:0000256" key="11">
    <source>
        <dbReference type="ARBA" id="ARBA00023212"/>
    </source>
</evidence>
<gene>
    <name evidence="18" type="ORF">chiPu_0017151</name>
</gene>
<dbReference type="SUPFAM" id="SSF52490">
    <property type="entry name" value="Tubulin nucleotide-binding domain-like"/>
    <property type="match status" value="1"/>
</dbReference>